<dbReference type="GO" id="GO:0004029">
    <property type="term" value="F:aldehyde dehydrogenase (NAD+) activity"/>
    <property type="evidence" value="ECO:0007669"/>
    <property type="project" value="UniProtKB-EC"/>
</dbReference>
<keyword evidence="9" id="KW-1185">Reference proteome</keyword>
<organism evidence="8 9">
    <name type="scientific">Populus alba x Populus x berolinensis</name>
    <dbReference type="NCBI Taxonomy" id="444605"/>
    <lineage>
        <taxon>Eukaryota</taxon>
        <taxon>Viridiplantae</taxon>
        <taxon>Streptophyta</taxon>
        <taxon>Embryophyta</taxon>
        <taxon>Tracheophyta</taxon>
        <taxon>Spermatophyta</taxon>
        <taxon>Magnoliopsida</taxon>
        <taxon>eudicotyledons</taxon>
        <taxon>Gunneridae</taxon>
        <taxon>Pentapetalae</taxon>
        <taxon>rosids</taxon>
        <taxon>fabids</taxon>
        <taxon>Malpighiales</taxon>
        <taxon>Salicaceae</taxon>
        <taxon>Saliceae</taxon>
        <taxon>Populus</taxon>
    </lineage>
</organism>
<evidence type="ECO:0000256" key="1">
    <source>
        <dbReference type="ARBA" id="ARBA00009986"/>
    </source>
</evidence>
<dbReference type="EMBL" id="JAQIZT010000015">
    <property type="protein sequence ID" value="KAJ6970469.1"/>
    <property type="molecule type" value="Genomic_DNA"/>
</dbReference>
<evidence type="ECO:0000256" key="5">
    <source>
        <dbReference type="ARBA" id="ARBA00049194"/>
    </source>
</evidence>
<dbReference type="FunFam" id="3.40.605.10:FF:000011">
    <property type="entry name" value="ALD5p Mitochondrial aldehyde dehydrogenase"/>
    <property type="match status" value="1"/>
</dbReference>
<keyword evidence="2" id="KW-0560">Oxidoreductase</keyword>
<evidence type="ECO:0000256" key="2">
    <source>
        <dbReference type="ARBA" id="ARBA00023002"/>
    </source>
</evidence>
<dbReference type="Proteomes" id="UP001164929">
    <property type="component" value="Chromosome 15"/>
</dbReference>
<evidence type="ECO:0000259" key="7">
    <source>
        <dbReference type="Pfam" id="PF00171"/>
    </source>
</evidence>
<dbReference type="SUPFAM" id="SSF53720">
    <property type="entry name" value="ALDH-like"/>
    <property type="match status" value="1"/>
</dbReference>
<dbReference type="InterPro" id="IPR015590">
    <property type="entry name" value="Aldehyde_DH_dom"/>
</dbReference>
<feature type="domain" description="Aldehyde dehydrogenase" evidence="7">
    <location>
        <begin position="67"/>
        <end position="279"/>
    </location>
</feature>
<evidence type="ECO:0000256" key="6">
    <source>
        <dbReference type="SAM" id="Phobius"/>
    </source>
</evidence>
<reference evidence="8" key="1">
    <citation type="journal article" date="2023" name="Mol. Ecol. Resour.">
        <title>Chromosome-level genome assembly of a triploid poplar Populus alba 'Berolinensis'.</title>
        <authorList>
            <person name="Chen S."/>
            <person name="Yu Y."/>
            <person name="Wang X."/>
            <person name="Wang S."/>
            <person name="Zhang T."/>
            <person name="Zhou Y."/>
            <person name="He R."/>
            <person name="Meng N."/>
            <person name="Wang Y."/>
            <person name="Liu W."/>
            <person name="Liu Z."/>
            <person name="Liu J."/>
            <person name="Guo Q."/>
            <person name="Huang H."/>
            <person name="Sederoff R.R."/>
            <person name="Wang G."/>
            <person name="Qu G."/>
            <person name="Chen S."/>
        </authorList>
    </citation>
    <scope>NUCLEOTIDE SEQUENCE</scope>
    <source>
        <strain evidence="8">SC-2020</strain>
    </source>
</reference>
<sequence length="377" mass="41171">MAARRISSLLSRSLSAPSASTPLLLSRGKNPSRGRGVYRFSNAAALEETITPPVKVSYTQHLINGQFVDAASGKTFPTHDPRTGEVIAHVAEGDAEDVNRAVAAARKAFDEGPWPKMSAYERSLIMLRFADLVDKHRGELATLESWDSGKPYEQSAKSELPSFARLFRYYAGWADKIHGLTVPADGNHHVQTLHEPIGVAGQIIPWNFPLIMFAWKVGPALACGNTIVLKSAEQTPLTALYAAKLFQEAGLPPGVLNVVSGYGPSAGAALACHMDVDKVFYYLSVSCQLSRESMAYELGIMVHNPLTSCIAWLRESEILFPPVVLLENVRLPVVSTFNHSFQSNTDTMATSRRTFYIGTISFLVAVFNFLVSLSLID</sequence>
<comment type="similarity">
    <text evidence="1">Belongs to the aldehyde dehydrogenase family.</text>
</comment>
<evidence type="ECO:0000313" key="8">
    <source>
        <dbReference type="EMBL" id="KAJ6970469.1"/>
    </source>
</evidence>
<accession>A0AAD6LPU3</accession>
<dbReference type="EC" id="1.2.1.3" evidence="4"/>
<keyword evidence="6" id="KW-1133">Transmembrane helix</keyword>
<feature type="transmembrane region" description="Helical" evidence="6">
    <location>
        <begin position="355"/>
        <end position="376"/>
    </location>
</feature>
<keyword evidence="6" id="KW-0812">Transmembrane</keyword>
<name>A0AAD6LPU3_9ROSI</name>
<dbReference type="Pfam" id="PF00171">
    <property type="entry name" value="Aldedh"/>
    <property type="match status" value="1"/>
</dbReference>
<protein>
    <recommendedName>
        <fullName evidence="4">aldehyde dehydrogenase (NAD(+))</fullName>
        <ecNumber evidence="4">1.2.1.3</ecNumber>
    </recommendedName>
</protein>
<keyword evidence="3" id="KW-0520">NAD</keyword>
<comment type="caution">
    <text evidence="8">The sequence shown here is derived from an EMBL/GenBank/DDBJ whole genome shotgun (WGS) entry which is preliminary data.</text>
</comment>
<gene>
    <name evidence="8" type="ORF">NC653_034915</name>
</gene>
<evidence type="ECO:0000256" key="4">
    <source>
        <dbReference type="ARBA" id="ARBA00024226"/>
    </source>
</evidence>
<proteinExistence type="inferred from homology"/>
<comment type="catalytic activity">
    <reaction evidence="5">
        <text>an aldehyde + NAD(+) + H2O = a carboxylate + NADH + 2 H(+)</text>
        <dbReference type="Rhea" id="RHEA:16185"/>
        <dbReference type="ChEBI" id="CHEBI:15377"/>
        <dbReference type="ChEBI" id="CHEBI:15378"/>
        <dbReference type="ChEBI" id="CHEBI:17478"/>
        <dbReference type="ChEBI" id="CHEBI:29067"/>
        <dbReference type="ChEBI" id="CHEBI:57540"/>
        <dbReference type="ChEBI" id="CHEBI:57945"/>
        <dbReference type="EC" id="1.2.1.3"/>
    </reaction>
</comment>
<dbReference type="Gene3D" id="3.40.605.10">
    <property type="entry name" value="Aldehyde Dehydrogenase, Chain A, domain 1"/>
    <property type="match status" value="1"/>
</dbReference>
<dbReference type="PANTHER" id="PTHR11699">
    <property type="entry name" value="ALDEHYDE DEHYDROGENASE-RELATED"/>
    <property type="match status" value="1"/>
</dbReference>
<evidence type="ECO:0000256" key="3">
    <source>
        <dbReference type="ARBA" id="ARBA00023027"/>
    </source>
</evidence>
<dbReference type="InterPro" id="IPR016162">
    <property type="entry name" value="Ald_DH_N"/>
</dbReference>
<keyword evidence="6" id="KW-0472">Membrane</keyword>
<dbReference type="AlphaFoldDB" id="A0AAD6LPU3"/>
<dbReference type="InterPro" id="IPR016161">
    <property type="entry name" value="Ald_DH/histidinol_DH"/>
</dbReference>
<evidence type="ECO:0000313" key="9">
    <source>
        <dbReference type="Proteomes" id="UP001164929"/>
    </source>
</evidence>